<proteinExistence type="predicted"/>
<keyword evidence="1" id="KW-1133">Transmembrane helix</keyword>
<sequence>QISPFQIDQHIADVETTVQGQWNDYKNEFDKFALISSAADDAEKKALDGIEWVISSEPYKTVKYGFSLLVTVPAIVTILIILLTFCLSFMHVQFPEVSSKIASGNVIRCCFKFVMVGFYVTILFGAATVTLSSFEYLFGTVFSAGCKTFFEDDSFSAFSFFKTEQDIPGGKLNISARMLLPSARKAKLYSLLSMLNRSLTQK</sequence>
<keyword evidence="1" id="KW-0472">Membrane</keyword>
<feature type="non-terminal residue" evidence="2">
    <location>
        <position position="1"/>
    </location>
</feature>
<keyword evidence="1" id="KW-0812">Transmembrane</keyword>
<evidence type="ECO:0000313" key="3">
    <source>
        <dbReference type="Proteomes" id="UP000053660"/>
    </source>
</evidence>
<dbReference type="Proteomes" id="UP000053660">
    <property type="component" value="Unassembled WGS sequence"/>
</dbReference>
<feature type="transmembrane region" description="Helical" evidence="1">
    <location>
        <begin position="66"/>
        <end position="92"/>
    </location>
</feature>
<dbReference type="OrthoDB" id="5818040at2759"/>
<organism evidence="2 3">
    <name type="scientific">Oesophagostomum dentatum</name>
    <name type="common">Nodular worm</name>
    <dbReference type="NCBI Taxonomy" id="61180"/>
    <lineage>
        <taxon>Eukaryota</taxon>
        <taxon>Metazoa</taxon>
        <taxon>Ecdysozoa</taxon>
        <taxon>Nematoda</taxon>
        <taxon>Chromadorea</taxon>
        <taxon>Rhabditida</taxon>
        <taxon>Rhabditina</taxon>
        <taxon>Rhabditomorpha</taxon>
        <taxon>Strongyloidea</taxon>
        <taxon>Strongylidae</taxon>
        <taxon>Oesophagostomum</taxon>
    </lineage>
</organism>
<gene>
    <name evidence="2" type="ORF">OESDEN_18209</name>
</gene>
<evidence type="ECO:0000256" key="1">
    <source>
        <dbReference type="SAM" id="Phobius"/>
    </source>
</evidence>
<protein>
    <submittedName>
        <fullName evidence="2">Uncharacterized protein</fullName>
    </submittedName>
</protein>
<feature type="transmembrane region" description="Helical" evidence="1">
    <location>
        <begin position="113"/>
        <end position="138"/>
    </location>
</feature>
<evidence type="ECO:0000313" key="2">
    <source>
        <dbReference type="EMBL" id="KHJ82099.1"/>
    </source>
</evidence>
<name>A0A0B1SB23_OESDE</name>
<keyword evidence="3" id="KW-1185">Reference proteome</keyword>
<dbReference type="EMBL" id="KN582332">
    <property type="protein sequence ID" value="KHJ82099.1"/>
    <property type="molecule type" value="Genomic_DNA"/>
</dbReference>
<reference evidence="2 3" key="1">
    <citation type="submission" date="2014-03" db="EMBL/GenBank/DDBJ databases">
        <title>Draft genome of the hookworm Oesophagostomum dentatum.</title>
        <authorList>
            <person name="Mitreva M."/>
        </authorList>
    </citation>
    <scope>NUCLEOTIDE SEQUENCE [LARGE SCALE GENOMIC DNA]</scope>
    <source>
        <strain evidence="2 3">OD-Hann</strain>
    </source>
</reference>
<dbReference type="AlphaFoldDB" id="A0A0B1SB23"/>
<accession>A0A0B1SB23</accession>